<evidence type="ECO:0000313" key="7">
    <source>
        <dbReference type="EMBL" id="RUS76941.1"/>
    </source>
</evidence>
<keyword evidence="3 5" id="KW-0863">Zinc-finger</keyword>
<dbReference type="PANTHER" id="PTHR46134:SF3">
    <property type="entry name" value="ARFGAP WITH FG REPEATS 1"/>
    <property type="match status" value="1"/>
</dbReference>
<evidence type="ECO:0000313" key="8">
    <source>
        <dbReference type="Proteomes" id="UP000271974"/>
    </source>
</evidence>
<dbReference type="STRING" id="188477.A0A433T5X7"/>
<proteinExistence type="predicted"/>
<dbReference type="OrthoDB" id="6036at2759"/>
<dbReference type="SMART" id="SM00105">
    <property type="entry name" value="ArfGap"/>
    <property type="match status" value="1"/>
</dbReference>
<keyword evidence="1" id="KW-0479">Metal-binding</keyword>
<accession>A0A433T5X7</accession>
<feature type="domain" description="Arf-GAP" evidence="6">
    <location>
        <begin position="10"/>
        <end position="137"/>
    </location>
</feature>
<evidence type="ECO:0000259" key="6">
    <source>
        <dbReference type="PROSITE" id="PS50115"/>
    </source>
</evidence>
<dbReference type="GO" id="GO:0016020">
    <property type="term" value="C:membrane"/>
    <property type="evidence" value="ECO:0007669"/>
    <property type="project" value="TreeGrafter"/>
</dbReference>
<dbReference type="SUPFAM" id="SSF57863">
    <property type="entry name" value="ArfGap/RecO-like zinc finger"/>
    <property type="match status" value="1"/>
</dbReference>
<dbReference type="InterPro" id="IPR038508">
    <property type="entry name" value="ArfGAP_dom_sf"/>
</dbReference>
<organism evidence="7 8">
    <name type="scientific">Elysia chlorotica</name>
    <name type="common">Eastern emerald elysia</name>
    <name type="synonym">Sea slug</name>
    <dbReference type="NCBI Taxonomy" id="188477"/>
    <lineage>
        <taxon>Eukaryota</taxon>
        <taxon>Metazoa</taxon>
        <taxon>Spiralia</taxon>
        <taxon>Lophotrochozoa</taxon>
        <taxon>Mollusca</taxon>
        <taxon>Gastropoda</taxon>
        <taxon>Heterobranchia</taxon>
        <taxon>Euthyneura</taxon>
        <taxon>Panpulmonata</taxon>
        <taxon>Sacoglossa</taxon>
        <taxon>Placobranchoidea</taxon>
        <taxon>Plakobranchidae</taxon>
        <taxon>Elysia</taxon>
    </lineage>
</organism>
<dbReference type="GO" id="GO:0005096">
    <property type="term" value="F:GTPase activator activity"/>
    <property type="evidence" value="ECO:0007669"/>
    <property type="project" value="InterPro"/>
</dbReference>
<dbReference type="PROSITE" id="PS50115">
    <property type="entry name" value="ARFGAP"/>
    <property type="match status" value="1"/>
</dbReference>
<protein>
    <recommendedName>
        <fullName evidence="6">Arf-GAP domain-containing protein</fullName>
    </recommendedName>
</protein>
<evidence type="ECO:0000256" key="1">
    <source>
        <dbReference type="ARBA" id="ARBA00022723"/>
    </source>
</evidence>
<feature type="non-terminal residue" evidence="7">
    <location>
        <position position="207"/>
    </location>
</feature>
<dbReference type="GO" id="GO:0005737">
    <property type="term" value="C:cytoplasm"/>
    <property type="evidence" value="ECO:0007669"/>
    <property type="project" value="TreeGrafter"/>
</dbReference>
<keyword evidence="4" id="KW-0862">Zinc</keyword>
<comment type="caution">
    <text evidence="7">The sequence shown here is derived from an EMBL/GenBank/DDBJ whole genome shotgun (WGS) entry which is preliminary data.</text>
</comment>
<dbReference type="PRINTS" id="PR00405">
    <property type="entry name" value="REVINTRACTNG"/>
</dbReference>
<reference evidence="7 8" key="1">
    <citation type="submission" date="2019-01" db="EMBL/GenBank/DDBJ databases">
        <title>A draft genome assembly of the solar-powered sea slug Elysia chlorotica.</title>
        <authorList>
            <person name="Cai H."/>
            <person name="Li Q."/>
            <person name="Fang X."/>
            <person name="Li J."/>
            <person name="Curtis N.E."/>
            <person name="Altenburger A."/>
            <person name="Shibata T."/>
            <person name="Feng M."/>
            <person name="Maeda T."/>
            <person name="Schwartz J.A."/>
            <person name="Shigenobu S."/>
            <person name="Lundholm N."/>
            <person name="Nishiyama T."/>
            <person name="Yang H."/>
            <person name="Hasebe M."/>
            <person name="Li S."/>
            <person name="Pierce S.K."/>
            <person name="Wang J."/>
        </authorList>
    </citation>
    <scope>NUCLEOTIDE SEQUENCE [LARGE SCALE GENOMIC DNA]</scope>
    <source>
        <strain evidence="7">EC2010</strain>
        <tissue evidence="7">Whole organism of an adult</tissue>
    </source>
</reference>
<dbReference type="EMBL" id="RQTK01000622">
    <property type="protein sequence ID" value="RUS76941.1"/>
    <property type="molecule type" value="Genomic_DNA"/>
</dbReference>
<dbReference type="GO" id="GO:0008270">
    <property type="term" value="F:zinc ion binding"/>
    <property type="evidence" value="ECO:0007669"/>
    <property type="project" value="UniProtKB-KW"/>
</dbReference>
<evidence type="ECO:0000256" key="3">
    <source>
        <dbReference type="ARBA" id="ARBA00022771"/>
    </source>
</evidence>
<dbReference type="InterPro" id="IPR001164">
    <property type="entry name" value="ArfGAP_dom"/>
</dbReference>
<keyword evidence="8" id="KW-1185">Reference proteome</keyword>
<sequence>MASNKRKQDEKHLKILREMVALPSNKQCFDCHQRGPTYVNMTIGSFVCTSCSGILRGLNPPHRVKSISMASFTPEEMDFLKSHGNELNRKVYLGLYDARSWPEPDSRDEQRVRDYMVHKYESRRWYVAATDAMRDEARRTNEAALSSGKQQAKTPLRWQLGEHANKPSTNPAACVGVTVPLPGAVKTPFAAASAGSLAQPGAVAPSS</sequence>
<evidence type="ECO:0000256" key="4">
    <source>
        <dbReference type="ARBA" id="ARBA00022833"/>
    </source>
</evidence>
<dbReference type="PANTHER" id="PTHR46134">
    <property type="entry name" value="DRONGO, ISOFORM F"/>
    <property type="match status" value="1"/>
</dbReference>
<dbReference type="InterPro" id="IPR052248">
    <property type="entry name" value="Arf-GAP_FG-repeat_protein"/>
</dbReference>
<evidence type="ECO:0000256" key="5">
    <source>
        <dbReference type="PROSITE-ProRule" id="PRU00288"/>
    </source>
</evidence>
<dbReference type="Pfam" id="PF01412">
    <property type="entry name" value="ArfGap"/>
    <property type="match status" value="1"/>
</dbReference>
<evidence type="ECO:0000256" key="2">
    <source>
        <dbReference type="ARBA" id="ARBA00022737"/>
    </source>
</evidence>
<dbReference type="Gene3D" id="1.10.220.150">
    <property type="entry name" value="Arf GTPase activating protein"/>
    <property type="match status" value="1"/>
</dbReference>
<dbReference type="AlphaFoldDB" id="A0A433T5X7"/>
<dbReference type="FunFam" id="1.10.220.150:FF:000005">
    <property type="entry name" value="Arf-GAP domain and FG repeat-containing protein 1"/>
    <property type="match status" value="1"/>
</dbReference>
<dbReference type="InterPro" id="IPR037278">
    <property type="entry name" value="ARFGAP/RecO"/>
</dbReference>
<dbReference type="CDD" id="cd08838">
    <property type="entry name" value="ArfGap_AGFG"/>
    <property type="match status" value="1"/>
</dbReference>
<gene>
    <name evidence="7" type="ORF">EGW08_015290</name>
</gene>
<name>A0A433T5X7_ELYCH</name>
<keyword evidence="2" id="KW-0677">Repeat</keyword>
<dbReference type="Proteomes" id="UP000271974">
    <property type="component" value="Unassembled WGS sequence"/>
</dbReference>